<dbReference type="RefSeq" id="XP_013240452.1">
    <property type="nucleotide sequence ID" value="XM_013384998.1"/>
</dbReference>
<dbReference type="EMBL" id="JMSN01000133">
    <property type="protein sequence ID" value="KDN37673.1"/>
    <property type="molecule type" value="Genomic_DNA"/>
</dbReference>
<keyword evidence="3" id="KW-0436">Ligase</keyword>
<dbReference type="PANTHER" id="PTHR45527">
    <property type="entry name" value="NONRIBOSOMAL PEPTIDE SYNTHETASE"/>
    <property type="match status" value="1"/>
</dbReference>
<dbReference type="NCBIfam" id="NF003417">
    <property type="entry name" value="PRK04813.1"/>
    <property type="match status" value="5"/>
</dbReference>
<dbReference type="GeneID" id="25267324"/>
<dbReference type="InterPro" id="IPR010071">
    <property type="entry name" value="AA_adenyl_dom"/>
</dbReference>
<sequence length="6839" mass="742066">MATPAPSLGHLVHDTTIQVARLAAFLWCQVNAVAEVAICICMEQRPESAAEPPQPHICSYHNPVSGTMGALSLTTCETHVDFNLVVSAPAENQGLDRPTHPPCKAPTIYVAQPHGQHGGALAFAAEVLRGLDGGVCAAVATMLNHALAWPELGAVYHTGSTVPLVQHLADILGTSVFAPPSRAEHRFSAHTGGDFWHVFCRNVERHSCKIAIQEGDETFLTYKDLWQLACNTAVRIGVKRDESHAEVPVVAILAERSIEAIAGQLAAMAAGVAFVYLSPQLPLPRLQRIVDDCAPLLLIHTDAEAAIARQLSLPLDTCLPSSLAFAPPSPQGLKSLSMLSYSPQEPAYLVYTSGTTSVPKGVIIPRSALASYLKASLGLWGQRWYDRRLAVASLLFDVSICDVFGSLACASCIVLRPQARLLDGLGRQLLSDRISFVQLTPTVASLVSNPSSLANVRTIILSGEPVPPRLASWFVQQGIDGVWNGYGPSEATVVTLAHRFASNTQLGFSPIGLPLGDTRAVILAPDTGEVVPRGFAGHLCLLGPQLALGYLKRPELTGEAFVAEGRDRYYYTGDLARFRRESDSIECMGRLDRQVKLNGLRIQVEEIEASAREVVEACAVLVVGVAPAKLACFYLLPKGESKKQTEGLLRAHLERDLPAYMVPTVLMALEDWSIALTPTGKVDGNSLCRIWQASVSAPFAQSNDDGKDPQSGAPLDTAEEEAIANAWAQVLPPLSGDCYNARLDKHSNIFQAGADSIGLIRLSNVLAQLGWSLGSAEMLETDGSIQEMASRLRMGSATNQSRAGAEELQAAYQPWSLAPGGGTTTTINDQERFTDAFPLQLSQLAMLAASLRHEGPDAPYSASYCLSLPSGIDLDQVEAACTALVGRHPSLRTVFFSSGEGLYQAVLKPGQSRIRFTQSNDDLDVSTPASLWMHIHHAIFDGWSLNIILDDLEALLQGPRLPADQALLSGSEFPAFVDHSKRLRTERAKESLDFWRKMLAPLEGLLWPPHQRSDGSRPRTDALVQARLKSPRLAAGARRVHPRATPAILVSVALAIALKYHAHAKAAVFWAVSSGRTESPYAHRASGCYVATLPVKVDLTGNATLHDILAQVAAQQIEALRHEQSQLDTQLRPDPQCLLTFQNFPARQTPAPQLQIRSQDMARDYTLCLDAFPCPENGMIKFDLHFDTTLVTESEAVTFLEHVIYFLDALCESSPGDTLSSVAGALAREEGVNFSALHSYRDNAGAAPAGDTQGLSSFCSIVDALLAAATRVPRKIALSFEDRVFLEYRELEQRTSAVALGLAKLGVGRGDTVLVRMDRGIDQIVAIYGVIRCGAAMVPLDPAFSQERQEFLARDSGARIVLVESKDVEQAPELSDATVKQLSEVETATTVPGVLDSRRLEMIQPNDVAYRLYTSGTTGQPKAVEIPHSALMSFVEATSLYRQMWTSRRLAVAAFTFDVSVHDWAATLSLGATLCISSSDRLFGDITHTLNTLRVSSAQMTPTVASLIDAERLQHLDTLILSGEPLSAALRNKFVGKLNFFNSYGPTETTVDVCSHRFEPSDVDVPFVPIGRPMGFNELLVVDPDTLQPMPLLCPGELLIGGPQVGLGYANRSELTKKHFVLHAAWPGASAKRLYRTGDLCRLHLNGLMQHMGRIDSQVKLQGRRIEVEEIESVITAALDTHQQQQHELRRPQVCVSIVDKGGSQSLAAWISYSTAAKGPVEGGATITWLPQAEAERVLEHCRRTLPRYMVPRDLYLVQDMPVTASGKVDRRGLARSTRLDLSSPPRDADKSVSEANTHAAQRGITRSARRKPSSRFAGLLCQAYTSVFDRWINDENADFSELGGDSISVIRILASLRSLLAKGEELELRPSHFFQLRTIGDLAAFWNQQTTRQAGGSGADDICERRASSSDGNASNSTPSVSTEEVKSAAHVASLRPEDIEEAYPAVRLQEGLVSLSLQDPSLYFATFRWKLSPGINPDRVLQAWTTVVSRRPMLRTVFVPSDHGRILQLVLKASASASSTAPHPTSFNWGVVPLMATIERGESTSPSLSPSPSFRLDIHHALYDGWTLKLLLADLCSAYYNELLPERPSFASVQAIEEASDMTKHMAFWARELEGSPVPNWPCRPHARLKADHRATVHVDVARLDQLVSQARLSAATVVETALALVMARYADAQDVIFDVVSSGRSGARSVVANIDQILGPCVVTYPLRVRLDRYASISDLVRGLLQHQSDELVHHEAAGLTNIVKAAKLPAAQQISSTLLTLSAENGSRSKQQPLFEGAVTSSMRRNYAVCLDVDVGPDGIDFDVHFDPATIVRQDACQLAAHVGHAVYAILTSGDTSLDTFRLFGPADQQIVSDMERDTQQRSNQLQREPLLLAHQYLEAHARTSPSKIALQYQDRFITYAEFEQRASMRAKSIRVRLVEASGSGKQRLPLVPIIADKDDDFVINAFAVLKAGGAYVPISPYWPSGRRNEVLRRTAAAFAITKADLVEQLRRETKGQCEPLTAECLEQQQQQQHQPSLQSNGDISLPFTAPDNASDRVDFYGPDEARLAYLLFTSGTTGTPKGVQVTANNLAAFLRGASHRYQPYTSAWTRRGSFAAQTFDVSCHDIFGAVAAGSSLCMAPSLEMQLDLQHTLEELRVSLIQLTPSVAQILDYTGLPHLQALITSGEALPASLVVGVTQHVPLFNSNGPTEATVDYSSRLYSALPSTPNEAVGEYQEPWVSVGTPIGFSRFYVLDSQQRLCATGEPGEVVVAGPQVAAGYLDMSGETAKAFYRHPQLGDIYATGDRGILHANGELQLLGRRDGQVKIRGLRIELGEIAAVLERATLVAAAAVYLDPDNAEQIAAFIATKHSVGDLSSDQVAARVRVEAARSLAPYMMPASITVVGTELPITSSGKVDKSALFDGERRTRTQHRNRPAIAVQERANLEASVSAAQPTSSVAPTEKALEAQTDHTTLTPVQQAVRSAWASVLQVSERVLDLHTTWSAAGGDSIQMIRLFSACRRAGISLLPGSGTTIFEQALTAKVGKELLSGSAAAPGSGESDTVRNVVLSPIQRHFFAKTGPIDHYNQSMLLQLHSSVDSLHLAKSLDTLVRRHAQLRASFTRTKRGRVMQHLLPPAQALGWPVNTVGDREIEDIDEINRLLQQQSASLKVFAEPPQHASSLLAALVFTFQGRRHAFLTAHHLVVDLVSWNVLLDALMEMLAASDNGISKRVAEQKKEKEANFAAFSAAMFKEIRSVVLQGDGPRFTQVIPEQQQAHGDGHPISVGEWETSVFSIGPLSQSCIRRRHLETLDIMLAALALAIRETRGEHTPVIALEGHGRDVLPPSSQVELDAAVGWFTNISPLSLPTSDSSIEATLRGIRDARLAGLEPLLGAAELGALAPASQHAPRWPLLFNLHSKSASSPTHDGPFELMSTGACSARGFQWTDVGYQAVRDAALAIDVEPDVLNPASFIVEMHHRSHASDSVQCLGLALQTAVIAIDRHNREAVSKPLTCIPDLCRSDLFPHLMLNREQFNRLTKDTLLQAGIRLDQVADLVRALPTQQALVWETQRAPGAYITSRTFNFAEGDAPNAVWRLQSAVERLVDAHPILLRSRFVLDRDLGLLIAVLRAGCAPTVWFDRMDDDDSSDEALQHVGDPFLQPFGVVLRRHGPQRQVVAEVRIHHALVDAWTMHILVQDLGALLVDPCAEPNRGRLQFKTYLLQMATKDRTVSRSFWTRLLQDLKAVSSTPAFAERRRALKDSRPLAARMARVRQQFCIPRDQLEDTGVSESTIFLLAWGVVLAAHSRQRSVVTGLILSGRDGAIPGIDNMAGPTITTLPLPISLRADWDLQSQLLQLERAVALVSQHADVGLAEVASWAGWPADALTSFATFRNLPGDDGRTASDSLVELEELAEDNEQVPVSVAAGAGTERHWLELNYNSTMFDAQEAKALANDTCSIWKKLLTKGGHKDVDALIGFVQPVPRAPAAVADLHRQFDGIGSQSPVSAAAGTEPKPEFKLSTELGAQLEQKSATTGLREQLERIWCDVLAIPEQRCPHDVPFSELGGSSLASMRLISAMRNAGIKANVSDLLQANTISCLATRLLGKARQQDNATHASTSKIKPGFTVVSRQAEADTAVLDSASCQEPASAAEDSPPADAEAFSTFECTPVQLAVLSAASVHDDTIQTITDDSDSASPLRSTPYCAELTFSVRSDIDPVRLKRAFHCLVDSHDILRTAFVASEGDKEGGASFRAICYPPGSPRIPSLELDTTTSAHQDPLPTATGTVAWKAALQGRKLVWHISHALYDGATLDIFLRDLDILYTQLGLPHAVGVADLGVSRHSYAKFAKVANRWADDQAAASFWSQRLAGASLTQLWPSVADNVPCATNQIEIDSEGSLETAASRLGCLPGALVRAAVGLLLCQLHETDHVVFDWVSSGRSVPGFDETAGPMVATYPANVTINRQEDDAAETIQQIATRIQEELIQEMQHEHFGMNRILRAAKLSGQRSQLLVTYQAPAVRRPKERIVEFERGSMTLDYVVSLEVQDRTALVGRPSFRTTTVYDAQVLSRGDAISLTQQLGYLLGALSKAAPLDTASSPSARLLSLSMGPTELETAHGLCSADARLSGSWPLLHDLVIQQSVATPRKVALQFNDEFVTYAQLVLRAQWVADHIVAAFGKDRRSGRQPCIGVSMSRGIDMVLALLGVLMAGAAYVPLDPDLPHTRYQLAIRATGAKLVLASQDIVSANVSHVDASDVEFVTLSELAKRANQQQQLRERPDSITAVVQPNDLAYVIPTSGSTGTPKACAIEHRNVSAFLTAATRFYGLTAFSRKLQAANFTFDVSVFDIWGTLSVGGCVILAPRGELFGDMAGVINKTSATFLDLTPTLASLLSPSSLPTVSSILFGGEALPRKILKTWISEPGVAVFNASAPTECVVNALAHRFNRSSAHLPYIPIGRALGHSRIYLLDNQMRPVRLGQVGEIYIGGPQVGRGYLGDEEKTRQSFLRDVTIKIGRITFHEERLFRSGDTAKLHGEGLVEHLGRRDHQVKLKGLRIELGDIESQLSSLPGVRLAAVQKAVAPGGGGILSKETLIGFVELQAAHDGGQADATTSEARVPLVERLLADLQLRLPSYMVPESIELVPNLPLTPSGKVDRKDLKRLADALLAKAGANRTDAMRSDTTAPEDEIEAKLVELSAKILGHAAKHVSTTAGWSHLGGDSIASIQLISACRKAFGTRLAFGSVLRSTTLRQVAAMVRRSTKATTGAQNADAASSLERSDSSRALCVPLTPLQRRFVHLFGAEGESGLEHYSQSHLISLRGRASSWTREELEMMLRNIEDRHAALSCTLTPHGMSQGLRPRRRLTLHQEAIATCKDLGVVCSATIHRVSLAESRLFEATLIEVGAGSQKFVMLTAHHFVVDIVSWQIILGDLASQLSSGPAISALGQATDTFLSWSQDHDKHPGHITKVSIQPLEQLSTSSSSALAQRGGVVSNSQEVKLDVAWFCASREIDLEHLMVAALTCSLRDTATCRMSCTASSSVTLAVESHGREPWLQVQDVTRTVGWLSAFYAASLDLSAIEDPITALVSAKDALCVAKRRGYCLPDGEALWPVVMNYHGRRAASLAADSTVFNDVDLPTREGGHGLVRDAIINVEIELSADGRKLDWTVEGPACLNTKVSAVSMGIKAALNTIIMHVAPSNRPSRLGLTLVDISVELDAPAYDELRKGIIPSLGLVPWQLERVTGCTPLQTALVAAGDGSDRYRSHREYQVSASRNVTSAALARAWKAVVRSTDVLRSRFAYHSTLGLMCLVLAPSEEASVFISRDATEYQAWLTFQGDPGRSPVAAAILEDESGIVQKLCLAIHHAATDAWTNNLIEQDLVNACHAGPEMLSPSPSFQAVLDWYKKQDPAQSCAFWTDYLSGMPESPWPVATIEARQALVASSPPVFERAWSRTPGCVSAALERMAQQFGVLASDLLQLTWAVCLHRRSLQDVGAAPADVCFGIVLSGRDVAVDNIEEIRGPCIQTVVARYTFEHTERVHDVLKRMQNMQDRAKTHAWVGLDGILRATPAGSIHDLVRTLVTYRNLPGDSDKDDNIKGVARMLRQVDSDDRITIPISVTAYPAGAGADAVEFDLLYDTMAVAPCDAVCLADELAHTFVELMRALESGNSFASVEPLPEKQMELVQNSCTSRADATLAPATDLVSLLLAQTQRYPSKICIQQRDTFLTYRDVERKSEQLARRIRRYGLPLNSMVPLRFHKDHRLLLAILGVLRAGHAYVPIDPELPEQRQNFLIQQVQARLVVQDQASHPALPPLDKLPCTVATFEALMGEAEAEQSAVHDEDDDHDYAASLPVPSFDDACYVIYTSGSTGTPKGCVVKHGNVAQYCTSYASANAVPSDWTDRTLTISNTSFDASICEYFVSLVTGATVCFATKDQILSDLLGQVNHLRITTGFMTPSLCRTADFAGQAPTLKRWSLGGEMVPRDLVEALSKGGIEVYTGYGPTETTVMVVTGRLDTGNVAGFLPLGRPNPGTFLRIVDGFGRTCPAGATGELMIGGGQVSAGYLDIESDSFFTDKNGVRWYRTGDYACLHGDGRIQILGRRDAQIKLRGQRIDLGEVEAAATSLDDVAEAAVELVGDTLVGGFCPATGRHARECTHELKHNLVQRCQERVPPFAVPEHWVALERLPRTQNDKLDRNALRKWLDAAIKAAAQRQEEKKRTTTTDEAPRTEHEERIAQAWARALGIEAESIGLDDNFTALGGDSIKAVRAATYLRATAPSDTSSSGTVSVAAMLRCRTVRAYAVELARATREHIAAAASLVNAHPGSDSSPSITVLKPARTSSRRMQRFGLLSQTRKPMIG</sequence>
<keyword evidence="2" id="KW-0597">Phosphoprotein</keyword>
<dbReference type="InterPro" id="IPR020845">
    <property type="entry name" value="AMP-binding_CS"/>
</dbReference>
<proteinExistence type="predicted"/>
<dbReference type="OrthoDB" id="416786at2759"/>
<dbReference type="GO" id="GO:0005737">
    <property type="term" value="C:cytoplasm"/>
    <property type="evidence" value="ECO:0007669"/>
    <property type="project" value="TreeGrafter"/>
</dbReference>
<organism evidence="7 8">
    <name type="scientific">Tilletiaria anomala (strain ATCC 24038 / CBS 436.72 / UBC 951)</name>
    <dbReference type="NCBI Taxonomy" id="1037660"/>
    <lineage>
        <taxon>Eukaryota</taxon>
        <taxon>Fungi</taxon>
        <taxon>Dikarya</taxon>
        <taxon>Basidiomycota</taxon>
        <taxon>Ustilaginomycotina</taxon>
        <taxon>Exobasidiomycetes</taxon>
        <taxon>Georgefischeriales</taxon>
        <taxon>Tilletiariaceae</taxon>
        <taxon>Tilletiaria</taxon>
    </lineage>
</organism>
<evidence type="ECO:0000313" key="8">
    <source>
        <dbReference type="Proteomes" id="UP000027361"/>
    </source>
</evidence>
<dbReference type="HOGENOM" id="CLU_222894_0_0_1"/>
<dbReference type="GO" id="GO:0044550">
    <property type="term" value="P:secondary metabolite biosynthetic process"/>
    <property type="evidence" value="ECO:0007669"/>
    <property type="project" value="TreeGrafter"/>
</dbReference>
<dbReference type="GO" id="GO:0016874">
    <property type="term" value="F:ligase activity"/>
    <property type="evidence" value="ECO:0007669"/>
    <property type="project" value="UniProtKB-KW"/>
</dbReference>
<dbReference type="PROSITE" id="PS00012">
    <property type="entry name" value="PHOSPHOPANTETHEINE"/>
    <property type="match status" value="2"/>
</dbReference>
<evidence type="ECO:0000256" key="2">
    <source>
        <dbReference type="ARBA" id="ARBA00022553"/>
    </source>
</evidence>
<feature type="region of interest" description="Disordered" evidence="5">
    <location>
        <begin position="6690"/>
        <end position="6710"/>
    </location>
</feature>
<dbReference type="PANTHER" id="PTHR45527:SF1">
    <property type="entry name" value="FATTY ACID SYNTHASE"/>
    <property type="match status" value="1"/>
</dbReference>
<feature type="domain" description="Carrier" evidence="6">
    <location>
        <begin position="6705"/>
        <end position="6788"/>
    </location>
</feature>
<accession>A0A066VBJ6</accession>
<evidence type="ECO:0000259" key="6">
    <source>
        <dbReference type="PROSITE" id="PS50075"/>
    </source>
</evidence>
<dbReference type="NCBIfam" id="TIGR01733">
    <property type="entry name" value="AA-adenyl-dom"/>
    <property type="match status" value="3"/>
</dbReference>
<dbReference type="STRING" id="1037660.A0A066VBJ6"/>
<dbReference type="Gene3D" id="3.40.50.1820">
    <property type="entry name" value="alpha/beta hydrolase"/>
    <property type="match status" value="1"/>
</dbReference>
<evidence type="ECO:0000256" key="3">
    <source>
        <dbReference type="ARBA" id="ARBA00022598"/>
    </source>
</evidence>
<dbReference type="FunFam" id="3.30.300.30:FF:000015">
    <property type="entry name" value="Nonribosomal peptide synthase SidD"/>
    <property type="match status" value="2"/>
</dbReference>
<dbReference type="InterPro" id="IPR025110">
    <property type="entry name" value="AMP-bd_C"/>
</dbReference>
<dbReference type="Pfam" id="PF13193">
    <property type="entry name" value="AMP-binding_C"/>
    <property type="match status" value="2"/>
</dbReference>
<feature type="region of interest" description="Disordered" evidence="5">
    <location>
        <begin position="1893"/>
        <end position="1929"/>
    </location>
</feature>
<dbReference type="PROSITE" id="PS50075">
    <property type="entry name" value="CARRIER"/>
    <property type="match status" value="5"/>
</dbReference>
<dbReference type="SMART" id="SM00823">
    <property type="entry name" value="PKS_PP"/>
    <property type="match status" value="4"/>
</dbReference>
<dbReference type="Gene3D" id="1.10.1200.10">
    <property type="entry name" value="ACP-like"/>
    <property type="match status" value="5"/>
</dbReference>
<dbReference type="InterPro" id="IPR023213">
    <property type="entry name" value="CAT-like_dom_sf"/>
</dbReference>
<dbReference type="InterPro" id="IPR042099">
    <property type="entry name" value="ANL_N_sf"/>
</dbReference>
<dbReference type="InterPro" id="IPR009081">
    <property type="entry name" value="PP-bd_ACP"/>
</dbReference>
<dbReference type="CDD" id="cd05930">
    <property type="entry name" value="A_NRPS"/>
    <property type="match status" value="2"/>
</dbReference>
<keyword evidence="8" id="KW-1185">Reference proteome</keyword>
<dbReference type="InterPro" id="IPR045851">
    <property type="entry name" value="AMP-bd_C_sf"/>
</dbReference>
<dbReference type="InParanoid" id="A0A066VBJ6"/>
<evidence type="ECO:0000313" key="7">
    <source>
        <dbReference type="EMBL" id="KDN37673.1"/>
    </source>
</evidence>
<evidence type="ECO:0000256" key="4">
    <source>
        <dbReference type="ARBA" id="ARBA00023268"/>
    </source>
</evidence>
<feature type="domain" description="Carrier" evidence="6">
    <location>
        <begin position="5164"/>
        <end position="5241"/>
    </location>
</feature>
<dbReference type="SUPFAM" id="SSF52777">
    <property type="entry name" value="CoA-dependent acyltransferases"/>
    <property type="match status" value="14"/>
</dbReference>
<dbReference type="GO" id="GO:0043041">
    <property type="term" value="P:amino acid activation for nonribosomal peptide biosynthetic process"/>
    <property type="evidence" value="ECO:0007669"/>
    <property type="project" value="TreeGrafter"/>
</dbReference>
<comment type="caution">
    <text evidence="7">The sequence shown here is derived from an EMBL/GenBank/DDBJ whole genome shotgun (WGS) entry which is preliminary data.</text>
</comment>
<dbReference type="InterPro" id="IPR036736">
    <property type="entry name" value="ACP-like_sf"/>
</dbReference>
<dbReference type="Pfam" id="PF00501">
    <property type="entry name" value="AMP-binding"/>
    <property type="match status" value="5"/>
</dbReference>
<keyword evidence="4" id="KW-0511">Multifunctional enzyme</keyword>
<feature type="region of interest" description="Disordered" evidence="5">
    <location>
        <begin position="1774"/>
        <end position="1810"/>
    </location>
</feature>
<feature type="compositionally biased region" description="Basic and acidic residues" evidence="5">
    <location>
        <begin position="6692"/>
        <end position="6710"/>
    </location>
</feature>
<feature type="compositionally biased region" description="Polar residues" evidence="5">
    <location>
        <begin position="1910"/>
        <end position="1924"/>
    </location>
</feature>
<dbReference type="InterPro" id="IPR006162">
    <property type="entry name" value="Ppantetheine_attach_site"/>
</dbReference>
<dbReference type="Gene3D" id="3.30.559.10">
    <property type="entry name" value="Chloramphenicol acetyltransferase-like domain"/>
    <property type="match status" value="8"/>
</dbReference>
<reference evidence="7 8" key="1">
    <citation type="submission" date="2014-05" db="EMBL/GenBank/DDBJ databases">
        <title>Draft genome sequence of a rare smut relative, Tilletiaria anomala UBC 951.</title>
        <authorList>
            <consortium name="DOE Joint Genome Institute"/>
            <person name="Toome M."/>
            <person name="Kuo A."/>
            <person name="Henrissat B."/>
            <person name="Lipzen A."/>
            <person name="Tritt A."/>
            <person name="Yoshinaga Y."/>
            <person name="Zane M."/>
            <person name="Barry K."/>
            <person name="Grigoriev I.V."/>
            <person name="Spatafora J.W."/>
            <person name="Aimea M.C."/>
        </authorList>
    </citation>
    <scope>NUCLEOTIDE SEQUENCE [LARGE SCALE GENOMIC DNA]</scope>
    <source>
        <strain evidence="7 8">UBC 951</strain>
    </source>
</reference>
<protein>
    <submittedName>
        <fullName evidence="7">Acetyl-CoA synthetase-like protein</fullName>
    </submittedName>
</protein>
<dbReference type="Gene3D" id="3.40.50.12780">
    <property type="entry name" value="N-terminal domain of ligase-like"/>
    <property type="match status" value="5"/>
</dbReference>
<evidence type="ECO:0000256" key="1">
    <source>
        <dbReference type="ARBA" id="ARBA00022450"/>
    </source>
</evidence>
<gene>
    <name evidence="7" type="ORF">K437DRAFT_296521</name>
</gene>
<feature type="domain" description="Carrier" evidence="6">
    <location>
        <begin position="4014"/>
        <end position="4090"/>
    </location>
</feature>
<dbReference type="SUPFAM" id="SSF56801">
    <property type="entry name" value="Acetyl-CoA synthetase-like"/>
    <property type="match status" value="5"/>
</dbReference>
<dbReference type="Pfam" id="PF00550">
    <property type="entry name" value="PP-binding"/>
    <property type="match status" value="5"/>
</dbReference>
<dbReference type="InterPro" id="IPR000873">
    <property type="entry name" value="AMP-dep_synth/lig_dom"/>
</dbReference>
<dbReference type="Proteomes" id="UP000027361">
    <property type="component" value="Unassembled WGS sequence"/>
</dbReference>
<dbReference type="PROSITE" id="PS00455">
    <property type="entry name" value="AMP_BINDING"/>
    <property type="match status" value="4"/>
</dbReference>
<dbReference type="GO" id="GO:0031177">
    <property type="term" value="F:phosphopantetheine binding"/>
    <property type="evidence" value="ECO:0007669"/>
    <property type="project" value="InterPro"/>
</dbReference>
<name>A0A066VBJ6_TILAU</name>
<dbReference type="FunCoup" id="A0A066VBJ6">
    <property type="interactions" value="240"/>
</dbReference>
<dbReference type="InterPro" id="IPR001242">
    <property type="entry name" value="Condensation_dom"/>
</dbReference>
<dbReference type="Gene3D" id="3.30.559.30">
    <property type="entry name" value="Nonribosomal peptide synthetase, condensation domain"/>
    <property type="match status" value="7"/>
</dbReference>
<keyword evidence="1" id="KW-0596">Phosphopantetheine</keyword>
<evidence type="ECO:0000256" key="5">
    <source>
        <dbReference type="SAM" id="MobiDB-lite"/>
    </source>
</evidence>
<dbReference type="SUPFAM" id="SSF47336">
    <property type="entry name" value="ACP-like"/>
    <property type="match status" value="5"/>
</dbReference>
<dbReference type="OMA" id="HAMERIV"/>
<dbReference type="Pfam" id="PF00668">
    <property type="entry name" value="Condensation"/>
    <property type="match status" value="7"/>
</dbReference>
<dbReference type="Gene3D" id="3.30.300.30">
    <property type="match status" value="5"/>
</dbReference>
<dbReference type="InterPro" id="IPR020806">
    <property type="entry name" value="PKS_PP-bd"/>
</dbReference>
<dbReference type="InterPro" id="IPR029058">
    <property type="entry name" value="AB_hydrolase_fold"/>
</dbReference>
<feature type="domain" description="Carrier" evidence="6">
    <location>
        <begin position="714"/>
        <end position="796"/>
    </location>
</feature>
<feature type="domain" description="Carrier" evidence="6">
    <location>
        <begin position="1812"/>
        <end position="1891"/>
    </location>
</feature>